<name>A0A1Y6CE20_9PROT</name>
<evidence type="ECO:0000259" key="1">
    <source>
        <dbReference type="Pfam" id="PF13579"/>
    </source>
</evidence>
<keyword evidence="2" id="KW-0808">Transferase</keyword>
<dbReference type="STRING" id="560819.SAMN05428998_12271"/>
<keyword evidence="3" id="KW-1185">Reference proteome</keyword>
<evidence type="ECO:0000313" key="2">
    <source>
        <dbReference type="EMBL" id="SMF59094.1"/>
    </source>
</evidence>
<dbReference type="GO" id="GO:0016757">
    <property type="term" value="F:glycosyltransferase activity"/>
    <property type="evidence" value="ECO:0007669"/>
    <property type="project" value="UniProtKB-ARBA"/>
</dbReference>
<dbReference type="RefSeq" id="WP_085124912.1">
    <property type="nucleotide sequence ID" value="NZ_FWZX01000022.1"/>
</dbReference>
<gene>
    <name evidence="2" type="ORF">SAMN05428998_12271</name>
</gene>
<dbReference type="SUPFAM" id="SSF53756">
    <property type="entry name" value="UDP-Glycosyltransferase/glycogen phosphorylase"/>
    <property type="match status" value="1"/>
</dbReference>
<evidence type="ECO:0000313" key="3">
    <source>
        <dbReference type="Proteomes" id="UP000192917"/>
    </source>
</evidence>
<dbReference type="Pfam" id="PF13579">
    <property type="entry name" value="Glyco_trans_4_4"/>
    <property type="match status" value="1"/>
</dbReference>
<dbReference type="EMBL" id="FWZX01000022">
    <property type="protein sequence ID" value="SMF59094.1"/>
    <property type="molecule type" value="Genomic_DNA"/>
</dbReference>
<dbReference type="Proteomes" id="UP000192917">
    <property type="component" value="Unassembled WGS sequence"/>
</dbReference>
<dbReference type="Pfam" id="PF13692">
    <property type="entry name" value="Glyco_trans_1_4"/>
    <property type="match status" value="1"/>
</dbReference>
<dbReference type="InterPro" id="IPR028098">
    <property type="entry name" value="Glyco_trans_4-like_N"/>
</dbReference>
<feature type="domain" description="Glycosyltransferase subfamily 4-like N-terminal" evidence="1">
    <location>
        <begin position="17"/>
        <end position="217"/>
    </location>
</feature>
<dbReference type="Gene3D" id="3.40.50.2000">
    <property type="entry name" value="Glycogen Phosphorylase B"/>
    <property type="match status" value="2"/>
</dbReference>
<protein>
    <submittedName>
        <fullName evidence="2">Glycosyltransferase involved in cell wall bisynthesis</fullName>
    </submittedName>
</protein>
<reference evidence="2 3" key="1">
    <citation type="submission" date="2017-04" db="EMBL/GenBank/DDBJ databases">
        <authorList>
            <person name="Afonso C.L."/>
            <person name="Miller P.J."/>
            <person name="Scott M.A."/>
            <person name="Spackman E."/>
            <person name="Goraichik I."/>
            <person name="Dimitrov K.M."/>
            <person name="Suarez D.L."/>
            <person name="Swayne D.E."/>
        </authorList>
    </citation>
    <scope>NUCLEOTIDE SEQUENCE [LARGE SCALE GENOMIC DNA]</scope>
    <source>
        <strain evidence="2 3">USBA 355</strain>
    </source>
</reference>
<proteinExistence type="predicted"/>
<sequence length="405" mass="44099">MRCLWLTWVDPVPEHDGQKIYSGRLIGALAATGAEVHVLCAANGDPSRRDGERETRGDGRVVWHRVAHDQPPAWASVASPLPHIAHRSAVPAMRRRLARALDDGPWDGIVFDGLNSGWALGQVRRAQQRRPQPRPGRPARLVYISHNHETSMRRGIAARADGGALRRALLHQDALKVGLLERRVVRAADLVTAITPEDAMRFERQEGAPLVRVLPPGYHGRRLPERHITRDLPRRAIIVGSFEWIAKQMNLQEFLAEADPLFAAAGAEIEVVGAGDPGFFRRIGAGLSATRLVGRVESVAPHLDEARIAVVAERLGGGFKLKVLDYVFNGLPVAALDGSVAGTPLSPPDSMLSFANHRPLAEGVLAALDDLDLLNRLQASAYRACSGRFDWSDRGRELAASIAAS</sequence>
<organism evidence="2 3">
    <name type="scientific">Tistlia consotensis USBA 355</name>
    <dbReference type="NCBI Taxonomy" id="560819"/>
    <lineage>
        <taxon>Bacteria</taxon>
        <taxon>Pseudomonadati</taxon>
        <taxon>Pseudomonadota</taxon>
        <taxon>Alphaproteobacteria</taxon>
        <taxon>Rhodospirillales</taxon>
        <taxon>Rhodovibrionaceae</taxon>
        <taxon>Tistlia</taxon>
    </lineage>
</organism>
<dbReference type="AlphaFoldDB" id="A0A1Y6CE20"/>
<accession>A0A1Y6CE20</accession>